<dbReference type="PROSITE" id="PS00981">
    <property type="entry name" value="G_PROTEIN_RECEP_F3_3"/>
    <property type="match status" value="1"/>
</dbReference>
<dbReference type="InterPro" id="IPR017978">
    <property type="entry name" value="GPCR_3_C"/>
</dbReference>
<evidence type="ECO:0000256" key="11">
    <source>
        <dbReference type="ARBA" id="ARBA00023224"/>
    </source>
</evidence>
<feature type="chain" id="PRO_5035750919" description="G-protein coupled receptors family 3 profile domain-containing protein" evidence="13">
    <location>
        <begin position="19"/>
        <end position="854"/>
    </location>
</feature>
<evidence type="ECO:0000256" key="4">
    <source>
        <dbReference type="ARBA" id="ARBA00022692"/>
    </source>
</evidence>
<dbReference type="FunFam" id="2.10.50.30:FF:000002">
    <property type="entry name" value="Vomeronasal 2 receptor, h1"/>
    <property type="match status" value="1"/>
</dbReference>
<dbReference type="AlphaFoldDB" id="A0A8T2JXZ4"/>
<accession>A0A8T2JXZ4</accession>
<keyword evidence="7" id="KW-0297">G-protein coupled receptor</keyword>
<dbReference type="Pfam" id="PF00003">
    <property type="entry name" value="7tm_3"/>
    <property type="match status" value="1"/>
</dbReference>
<protein>
    <recommendedName>
        <fullName evidence="14">G-protein coupled receptors family 3 profile domain-containing protein</fullName>
    </recommendedName>
</protein>
<evidence type="ECO:0000256" key="5">
    <source>
        <dbReference type="ARBA" id="ARBA00022729"/>
    </source>
</evidence>
<dbReference type="InterPro" id="IPR000068">
    <property type="entry name" value="GPCR_3_Ca_sens_rcpt-rel"/>
</dbReference>
<organism evidence="15 16">
    <name type="scientific">Hymenochirus boettgeri</name>
    <name type="common">Congo dwarf clawed frog</name>
    <dbReference type="NCBI Taxonomy" id="247094"/>
    <lineage>
        <taxon>Eukaryota</taxon>
        <taxon>Metazoa</taxon>
        <taxon>Chordata</taxon>
        <taxon>Craniata</taxon>
        <taxon>Vertebrata</taxon>
        <taxon>Euteleostomi</taxon>
        <taxon>Amphibia</taxon>
        <taxon>Batrachia</taxon>
        <taxon>Anura</taxon>
        <taxon>Pipoidea</taxon>
        <taxon>Pipidae</taxon>
        <taxon>Pipinae</taxon>
        <taxon>Hymenochirus</taxon>
    </lineage>
</organism>
<feature type="transmembrane region" description="Helical" evidence="12">
    <location>
        <begin position="814"/>
        <end position="837"/>
    </location>
</feature>
<dbReference type="InterPro" id="IPR004073">
    <property type="entry name" value="GPCR_3_vmron_rcpt_2"/>
</dbReference>
<dbReference type="Gene3D" id="3.40.50.2300">
    <property type="match status" value="2"/>
</dbReference>
<dbReference type="FunFam" id="3.40.50.2300:FF:000024">
    <property type="entry name" value="Vomeronasal 2, receptor 73"/>
    <property type="match status" value="1"/>
</dbReference>
<evidence type="ECO:0000256" key="7">
    <source>
        <dbReference type="ARBA" id="ARBA00023040"/>
    </source>
</evidence>
<feature type="domain" description="G-protein coupled receptors family 3 profile" evidence="14">
    <location>
        <begin position="588"/>
        <end position="852"/>
    </location>
</feature>
<comment type="subcellular location">
    <subcellularLocation>
        <location evidence="1">Cell membrane</location>
        <topology evidence="1">Multi-pass membrane protein</topology>
    </subcellularLocation>
</comment>
<dbReference type="PROSITE" id="PS50259">
    <property type="entry name" value="G_PROTEIN_RECEP_F3_4"/>
    <property type="match status" value="1"/>
</dbReference>
<dbReference type="PRINTS" id="PR01535">
    <property type="entry name" value="VOMERONASL2R"/>
</dbReference>
<dbReference type="InterPro" id="IPR001828">
    <property type="entry name" value="ANF_lig-bd_rcpt"/>
</dbReference>
<comment type="similarity">
    <text evidence="2">Belongs to the G-protein coupled receptor 3 family.</text>
</comment>
<dbReference type="Proteomes" id="UP000812440">
    <property type="component" value="Chromosome 8_10"/>
</dbReference>
<dbReference type="InterPro" id="IPR011500">
    <property type="entry name" value="GPCR_3_9-Cys_dom"/>
</dbReference>
<evidence type="ECO:0000256" key="9">
    <source>
        <dbReference type="ARBA" id="ARBA00023170"/>
    </source>
</evidence>
<keyword evidence="9" id="KW-0675">Receptor</keyword>
<dbReference type="InterPro" id="IPR000337">
    <property type="entry name" value="GPCR_3"/>
</dbReference>
<dbReference type="PANTHER" id="PTHR24061">
    <property type="entry name" value="CALCIUM-SENSING RECEPTOR-RELATED"/>
    <property type="match status" value="1"/>
</dbReference>
<gene>
    <name evidence="15" type="ORF">GDO86_015457</name>
</gene>
<proteinExistence type="inferred from homology"/>
<dbReference type="PANTHER" id="PTHR24061:SF588">
    <property type="entry name" value="VOMERONASAL TYPE-2 RECEPTOR 26"/>
    <property type="match status" value="1"/>
</dbReference>
<keyword evidence="10" id="KW-0325">Glycoprotein</keyword>
<dbReference type="SUPFAM" id="SSF53822">
    <property type="entry name" value="Periplasmic binding protein-like I"/>
    <property type="match status" value="1"/>
</dbReference>
<keyword evidence="4 12" id="KW-0812">Transmembrane</keyword>
<sequence>MSLRGSVFLLMFCSGVCQIPNFGCRPGTPYSQRPFYMAGDVLIGGLFDIHIYFKTEAFYFSSPPHLQPRKISMLLEDFYNFLSLVFAVDKINRNPKILPNVTLGYNVYDSYVDLFRTVQGAVRIYSGNTKQFPNYNCDKYSVLAAVIDGMASPFSIQYSNIFSIYKHAQLSFISQDPIQNDKRQFPYFYRAVPSEKTLYSAILTLLNYFGWTWIGILCPDDDSTISAIKDIKKMFEEGGGCIEFIKVVPAINNYNPERIMDIKYTIANSTANVILVYGSKNYIYYLEQNVFISTIPGKVWIHTAESSFRMLITLNYTHINGSLHLNMHKVEIPDFIKFVQEVDPKRFPTGRTFTTWWDELCQNRCPFNSRRRNCTGVESGRIIDYSHCNLRYTAMSYSVYNSVYIVAHALHEMYQETLSKRLGDRNKLKFQDLKPWKLHRFLKKVNFTNTMGQRIYFNDDGIPTGYDIYNMAYLPNGTIVSQNVGCFSGDGTSGKQLNINEKAIIWERTFSKTPRSVCSEKCPPGKRKSVFKGKPVCCYDCLPCPEGEYSNKTDADICTRCPEDQWSNKVKTACSPMIITYLSSNDDIGIALSLMVLIGFFLSAGVLGIFIKYQNTPIVKANNRHLSYLLLTSIMFSFLCCQIFIGRPDPLICFSQQSIFGITFSVSVSSLLAKTFVVVVAFNATKPGNNLRKWTGAQLPKYIVLSCSAIQVSICSLWLVISPPYTQYDKKSEPGTIIVQCNEGSVIAFYAILGYFCILASICFVFAFLARKLPDTFNDAKLITFSMLVFFSVWVFFILTSHNAKGTSVVTVEVFAILASSSGLLTCMFAPKCYIIIIKPEKNQKKNLVTRAFD</sequence>
<feature type="transmembrane region" description="Helical" evidence="12">
    <location>
        <begin position="588"/>
        <end position="613"/>
    </location>
</feature>
<keyword evidence="6 12" id="KW-1133">Transmembrane helix</keyword>
<keyword evidence="5 13" id="KW-0732">Signal</keyword>
<name>A0A8T2JXZ4_9PIPI</name>
<dbReference type="PROSITE" id="PS00980">
    <property type="entry name" value="G_PROTEIN_RECEP_F3_2"/>
    <property type="match status" value="1"/>
</dbReference>
<evidence type="ECO:0000313" key="15">
    <source>
        <dbReference type="EMBL" id="KAG8448374.1"/>
    </source>
</evidence>
<feature type="transmembrane region" description="Helical" evidence="12">
    <location>
        <begin position="702"/>
        <end position="721"/>
    </location>
</feature>
<feature type="signal peptide" evidence="13">
    <location>
        <begin position="1"/>
        <end position="18"/>
    </location>
</feature>
<dbReference type="Gene3D" id="2.10.50.30">
    <property type="entry name" value="GPCR, family 3, nine cysteines domain"/>
    <property type="match status" value="1"/>
</dbReference>
<dbReference type="PRINTS" id="PR00248">
    <property type="entry name" value="GPCRMGR"/>
</dbReference>
<evidence type="ECO:0000256" key="6">
    <source>
        <dbReference type="ARBA" id="ARBA00022989"/>
    </source>
</evidence>
<keyword evidence="3" id="KW-1003">Cell membrane</keyword>
<evidence type="ECO:0000256" key="13">
    <source>
        <dbReference type="SAM" id="SignalP"/>
    </source>
</evidence>
<dbReference type="Pfam" id="PF01094">
    <property type="entry name" value="ANF_receptor"/>
    <property type="match status" value="1"/>
</dbReference>
<evidence type="ECO:0000256" key="8">
    <source>
        <dbReference type="ARBA" id="ARBA00023136"/>
    </source>
</evidence>
<dbReference type="GO" id="GO:0004930">
    <property type="term" value="F:G protein-coupled receptor activity"/>
    <property type="evidence" value="ECO:0007669"/>
    <property type="project" value="UniProtKB-KW"/>
</dbReference>
<feature type="transmembrane region" description="Helical" evidence="12">
    <location>
        <begin position="657"/>
        <end position="682"/>
    </location>
</feature>
<feature type="transmembrane region" description="Helical" evidence="12">
    <location>
        <begin position="782"/>
        <end position="802"/>
    </location>
</feature>
<evidence type="ECO:0000256" key="2">
    <source>
        <dbReference type="ARBA" id="ARBA00007242"/>
    </source>
</evidence>
<dbReference type="OrthoDB" id="5984008at2759"/>
<evidence type="ECO:0000256" key="1">
    <source>
        <dbReference type="ARBA" id="ARBA00004651"/>
    </source>
</evidence>
<reference evidence="15" key="1">
    <citation type="thesis" date="2020" institute="ProQuest LLC" country="789 East Eisenhower Parkway, Ann Arbor, MI, USA">
        <title>Comparative Genomics and Chromosome Evolution.</title>
        <authorList>
            <person name="Mudd A.B."/>
        </authorList>
    </citation>
    <scope>NUCLEOTIDE SEQUENCE</scope>
    <source>
        <strain evidence="15">Female2</strain>
        <tissue evidence="15">Blood</tissue>
    </source>
</reference>
<dbReference type="Pfam" id="PF07562">
    <property type="entry name" value="NCD3G"/>
    <property type="match status" value="1"/>
</dbReference>
<dbReference type="GO" id="GO:0005886">
    <property type="term" value="C:plasma membrane"/>
    <property type="evidence" value="ECO:0007669"/>
    <property type="project" value="UniProtKB-SubCell"/>
</dbReference>
<keyword evidence="8 12" id="KW-0472">Membrane</keyword>
<keyword evidence="16" id="KW-1185">Reference proteome</keyword>
<evidence type="ECO:0000259" key="14">
    <source>
        <dbReference type="PROSITE" id="PS50259"/>
    </source>
</evidence>
<comment type="caution">
    <text evidence="15">The sequence shown here is derived from an EMBL/GenBank/DDBJ whole genome shotgun (WGS) entry which is preliminary data.</text>
</comment>
<evidence type="ECO:0000256" key="10">
    <source>
        <dbReference type="ARBA" id="ARBA00023180"/>
    </source>
</evidence>
<dbReference type="InterPro" id="IPR017979">
    <property type="entry name" value="GPCR_3_CS"/>
</dbReference>
<dbReference type="EMBL" id="JAACNH010000003">
    <property type="protein sequence ID" value="KAG8448374.1"/>
    <property type="molecule type" value="Genomic_DNA"/>
</dbReference>
<evidence type="ECO:0000313" key="16">
    <source>
        <dbReference type="Proteomes" id="UP000812440"/>
    </source>
</evidence>
<keyword evidence="11" id="KW-0807">Transducer</keyword>
<dbReference type="CDD" id="cd15283">
    <property type="entry name" value="7tmC_V2R_pheromone"/>
    <property type="match status" value="1"/>
</dbReference>
<feature type="transmembrane region" description="Helical" evidence="12">
    <location>
        <begin position="747"/>
        <end position="770"/>
    </location>
</feature>
<evidence type="ECO:0000256" key="3">
    <source>
        <dbReference type="ARBA" id="ARBA00022475"/>
    </source>
</evidence>
<evidence type="ECO:0000256" key="12">
    <source>
        <dbReference type="SAM" id="Phobius"/>
    </source>
</evidence>
<dbReference type="InterPro" id="IPR028082">
    <property type="entry name" value="Peripla_BP_I"/>
</dbReference>
<feature type="transmembrane region" description="Helical" evidence="12">
    <location>
        <begin position="625"/>
        <end position="645"/>
    </location>
</feature>
<dbReference type="InterPro" id="IPR038550">
    <property type="entry name" value="GPCR_3_9-Cys_sf"/>
</dbReference>